<dbReference type="InParanoid" id="A0A165B7U3"/>
<evidence type="ECO:0000313" key="2">
    <source>
        <dbReference type="EMBL" id="KZV80020.1"/>
    </source>
</evidence>
<dbReference type="EMBL" id="KV426530">
    <property type="protein sequence ID" value="KZV80020.1"/>
    <property type="molecule type" value="Genomic_DNA"/>
</dbReference>
<protein>
    <submittedName>
        <fullName evidence="2">Uncharacterized protein</fullName>
    </submittedName>
</protein>
<feature type="region of interest" description="Disordered" evidence="1">
    <location>
        <begin position="189"/>
        <end position="278"/>
    </location>
</feature>
<feature type="compositionally biased region" description="Polar residues" evidence="1">
    <location>
        <begin position="214"/>
        <end position="223"/>
    </location>
</feature>
<feature type="compositionally biased region" description="Polar residues" evidence="1">
    <location>
        <begin position="1"/>
        <end position="20"/>
    </location>
</feature>
<organism evidence="2 3">
    <name type="scientific">Exidia glandulosa HHB12029</name>
    <dbReference type="NCBI Taxonomy" id="1314781"/>
    <lineage>
        <taxon>Eukaryota</taxon>
        <taxon>Fungi</taxon>
        <taxon>Dikarya</taxon>
        <taxon>Basidiomycota</taxon>
        <taxon>Agaricomycotina</taxon>
        <taxon>Agaricomycetes</taxon>
        <taxon>Auriculariales</taxon>
        <taxon>Exidiaceae</taxon>
        <taxon>Exidia</taxon>
    </lineage>
</organism>
<evidence type="ECO:0000313" key="3">
    <source>
        <dbReference type="Proteomes" id="UP000077266"/>
    </source>
</evidence>
<feature type="compositionally biased region" description="Basic and acidic residues" evidence="1">
    <location>
        <begin position="247"/>
        <end position="265"/>
    </location>
</feature>
<keyword evidence="3" id="KW-1185">Reference proteome</keyword>
<reference evidence="2 3" key="1">
    <citation type="journal article" date="2016" name="Mol. Biol. Evol.">
        <title>Comparative Genomics of Early-Diverging Mushroom-Forming Fungi Provides Insights into the Origins of Lignocellulose Decay Capabilities.</title>
        <authorList>
            <person name="Nagy L.G."/>
            <person name="Riley R."/>
            <person name="Tritt A."/>
            <person name="Adam C."/>
            <person name="Daum C."/>
            <person name="Floudas D."/>
            <person name="Sun H."/>
            <person name="Yadav J.S."/>
            <person name="Pangilinan J."/>
            <person name="Larsson K.H."/>
            <person name="Matsuura K."/>
            <person name="Barry K."/>
            <person name="Labutti K."/>
            <person name="Kuo R."/>
            <person name="Ohm R.A."/>
            <person name="Bhattacharya S.S."/>
            <person name="Shirouzu T."/>
            <person name="Yoshinaga Y."/>
            <person name="Martin F.M."/>
            <person name="Grigoriev I.V."/>
            <person name="Hibbett D.S."/>
        </authorList>
    </citation>
    <scope>NUCLEOTIDE SEQUENCE [LARGE SCALE GENOMIC DNA]</scope>
    <source>
        <strain evidence="2 3">HHB12029</strain>
    </source>
</reference>
<dbReference type="Proteomes" id="UP000077266">
    <property type="component" value="Unassembled WGS sequence"/>
</dbReference>
<dbReference type="AlphaFoldDB" id="A0A165B7U3"/>
<gene>
    <name evidence="2" type="ORF">EXIGLDRAFT_845933</name>
</gene>
<name>A0A165B7U3_EXIGL</name>
<sequence>MRAANAGSSPGSTPATSLSNDWDDFHDTSSMPNETPPMTVTLDAGNRTCSSCKSSYYEIPPSDSVTSTITPLHYVITSTGNWSRDEFARRILLCLSTSGEDTALAHLMDTFPRLTFGNAKLWLSYMNDVSSRGLPFDRYIMDTFRQTDWERLLREGAVQDVAPELLRLFSTAPKGVSIDREPVYTRHHASHILSPVTTERESAPRSQDDISRRVPSTVTTVSEIDSAWRQRGKRNTDTDNIASGSSVHREISDEEHAPNNQEPRRNLPGGGQKDRNQRPALDGILSRRDHFRHLSVKIIIGDIEAGAVTFS</sequence>
<feature type="region of interest" description="Disordered" evidence="1">
    <location>
        <begin position="1"/>
        <end position="37"/>
    </location>
</feature>
<proteinExistence type="predicted"/>
<feature type="compositionally biased region" description="Polar residues" evidence="1">
    <location>
        <begin position="28"/>
        <end position="37"/>
    </location>
</feature>
<evidence type="ECO:0000256" key="1">
    <source>
        <dbReference type="SAM" id="MobiDB-lite"/>
    </source>
</evidence>
<accession>A0A165B7U3</accession>
<feature type="compositionally biased region" description="Basic and acidic residues" evidence="1">
    <location>
        <begin position="198"/>
        <end position="212"/>
    </location>
</feature>